<gene>
    <name evidence="1" type="ORF">MML48_4g00016206</name>
</gene>
<reference evidence="1" key="1">
    <citation type="submission" date="2022-04" db="EMBL/GenBank/DDBJ databases">
        <title>Chromosome-scale genome assembly of Holotrichia oblita Faldermann.</title>
        <authorList>
            <person name="Rongchong L."/>
        </authorList>
    </citation>
    <scope>NUCLEOTIDE SEQUENCE</scope>
    <source>
        <strain evidence="1">81SQS9</strain>
    </source>
</reference>
<dbReference type="Proteomes" id="UP001056778">
    <property type="component" value="Chromosome 4"/>
</dbReference>
<evidence type="ECO:0000313" key="1">
    <source>
        <dbReference type="EMBL" id="KAI4463831.1"/>
    </source>
</evidence>
<sequence>MSDNYYSNDENMNMLRLYIRYNDNSSEACMMYQAMYPERRHPHPRTLTRLEMHGSLGLRLTNMSSPIVADLRDELKLDCLFDMGGEQLYAVKWYKDDQEFFRYMPGQTPATITFPVAGVHLVTSATDCGHDHCKVRLHGLTRDHSGGAYRCEISSEAPTFRLASETHNVTIAALPKGELRIEGLAPEYLEGEPVNVDCVSELADPAPILSWYINGHQELMRVLTTCGNLHAKFPKLNGNINFMTLEDSGLVKGLLFMAQ</sequence>
<keyword evidence="2" id="KW-1185">Reference proteome</keyword>
<proteinExistence type="predicted"/>
<dbReference type="EMBL" id="CM043018">
    <property type="protein sequence ID" value="KAI4463831.1"/>
    <property type="molecule type" value="Genomic_DNA"/>
</dbReference>
<name>A0ACB9TAK0_HOLOL</name>
<organism evidence="1 2">
    <name type="scientific">Holotrichia oblita</name>
    <name type="common">Chafer beetle</name>
    <dbReference type="NCBI Taxonomy" id="644536"/>
    <lineage>
        <taxon>Eukaryota</taxon>
        <taxon>Metazoa</taxon>
        <taxon>Ecdysozoa</taxon>
        <taxon>Arthropoda</taxon>
        <taxon>Hexapoda</taxon>
        <taxon>Insecta</taxon>
        <taxon>Pterygota</taxon>
        <taxon>Neoptera</taxon>
        <taxon>Endopterygota</taxon>
        <taxon>Coleoptera</taxon>
        <taxon>Polyphaga</taxon>
        <taxon>Scarabaeiformia</taxon>
        <taxon>Scarabaeidae</taxon>
        <taxon>Melolonthinae</taxon>
        <taxon>Holotrichia</taxon>
    </lineage>
</organism>
<accession>A0ACB9TAK0</accession>
<protein>
    <submittedName>
        <fullName evidence="1">Beat protein</fullName>
    </submittedName>
</protein>
<comment type="caution">
    <text evidence="1">The sequence shown here is derived from an EMBL/GenBank/DDBJ whole genome shotgun (WGS) entry which is preliminary data.</text>
</comment>
<evidence type="ECO:0000313" key="2">
    <source>
        <dbReference type="Proteomes" id="UP001056778"/>
    </source>
</evidence>